<dbReference type="Pfam" id="PF04344">
    <property type="entry name" value="CheZ"/>
    <property type="match status" value="1"/>
</dbReference>
<proteinExistence type="predicted"/>
<dbReference type="InterPro" id="IPR007439">
    <property type="entry name" value="Chemotax_Pase_CheZ"/>
</dbReference>
<dbReference type="RefSeq" id="WP_377375592.1">
    <property type="nucleotide sequence ID" value="NZ_JBHSSW010000004.1"/>
</dbReference>
<name>A0ABW1S666_9PROT</name>
<dbReference type="EMBL" id="JBHSSW010000004">
    <property type="protein sequence ID" value="MFC6197142.1"/>
    <property type="molecule type" value="Genomic_DNA"/>
</dbReference>
<sequence>MSAQNAALKVKEAIDNLKSRNVRERQLVEVLELSQHLTGAMESFFTALDTSIKDEFRDIAGFIQKARDEIGDLRPSDIQQNRLPRAGEELEAIVNDTEVATEKIMQTAEDILAMDPDTTENFATEVQDRMLVIIEACSFQDLTGQRVSKVVGTLRQIEDRITKFASVMGIEHESPVEMTEQEKRAHDLLLNGPAIGGPETAQADIDAMFASDDGDANQDDIDAMFDNAGEDSEEASQDDIDALFS</sequence>
<evidence type="ECO:0000256" key="1">
    <source>
        <dbReference type="SAM" id="MobiDB-lite"/>
    </source>
</evidence>
<dbReference type="Gene3D" id="1.10.287.500">
    <property type="entry name" value="Helix hairpin bin"/>
    <property type="match status" value="1"/>
</dbReference>
<feature type="region of interest" description="Disordered" evidence="1">
    <location>
        <begin position="192"/>
        <end position="245"/>
    </location>
</feature>
<feature type="compositionally biased region" description="Acidic residues" evidence="1">
    <location>
        <begin position="212"/>
        <end position="245"/>
    </location>
</feature>
<comment type="caution">
    <text evidence="2">The sequence shown here is derived from an EMBL/GenBank/DDBJ whole genome shotgun (WGS) entry which is preliminary data.</text>
</comment>
<keyword evidence="2" id="KW-0378">Hydrolase</keyword>
<protein>
    <submittedName>
        <fullName evidence="2">Protein phosphatase CheZ</fullName>
        <ecNumber evidence="2">3.6.1.-</ecNumber>
    </submittedName>
</protein>
<dbReference type="Proteomes" id="UP001596303">
    <property type="component" value="Unassembled WGS sequence"/>
</dbReference>
<dbReference type="GO" id="GO:0016787">
    <property type="term" value="F:hydrolase activity"/>
    <property type="evidence" value="ECO:0007669"/>
    <property type="project" value="UniProtKB-KW"/>
</dbReference>
<reference evidence="3" key="1">
    <citation type="journal article" date="2019" name="Int. J. Syst. Evol. Microbiol.">
        <title>The Global Catalogue of Microorganisms (GCM) 10K type strain sequencing project: providing services to taxonomists for standard genome sequencing and annotation.</title>
        <authorList>
            <consortium name="The Broad Institute Genomics Platform"/>
            <consortium name="The Broad Institute Genome Sequencing Center for Infectious Disease"/>
            <person name="Wu L."/>
            <person name="Ma J."/>
        </authorList>
    </citation>
    <scope>NUCLEOTIDE SEQUENCE [LARGE SCALE GENOMIC DNA]</scope>
    <source>
        <strain evidence="3">CGMCC-1.15741</strain>
    </source>
</reference>
<evidence type="ECO:0000313" key="3">
    <source>
        <dbReference type="Proteomes" id="UP001596303"/>
    </source>
</evidence>
<dbReference type="EC" id="3.6.1.-" evidence="2"/>
<keyword evidence="3" id="KW-1185">Reference proteome</keyword>
<evidence type="ECO:0000313" key="2">
    <source>
        <dbReference type="EMBL" id="MFC6197142.1"/>
    </source>
</evidence>
<organism evidence="2 3">
    <name type="scientific">Ponticaulis profundi</name>
    <dbReference type="NCBI Taxonomy" id="2665222"/>
    <lineage>
        <taxon>Bacteria</taxon>
        <taxon>Pseudomonadati</taxon>
        <taxon>Pseudomonadota</taxon>
        <taxon>Alphaproteobacteria</taxon>
        <taxon>Hyphomonadales</taxon>
        <taxon>Hyphomonadaceae</taxon>
        <taxon>Ponticaulis</taxon>
    </lineage>
</organism>
<gene>
    <name evidence="2" type="ORF">ACFQDM_03590</name>
</gene>
<accession>A0ABW1S666</accession>
<dbReference type="SUPFAM" id="SSF75708">
    <property type="entry name" value="Chemotaxis phosphatase CheZ"/>
    <property type="match status" value="1"/>
</dbReference>